<keyword evidence="1" id="KW-1133">Transmembrane helix</keyword>
<reference evidence="3" key="2">
    <citation type="journal article" date="2021" name="Genome Biol. Evol.">
        <title>Developing a high-quality reference genome for a parasitic bivalve with doubly uniparental inheritance (Bivalvia: Unionida).</title>
        <authorList>
            <person name="Smith C.H."/>
        </authorList>
    </citation>
    <scope>NUCLEOTIDE SEQUENCE</scope>
    <source>
        <strain evidence="3">CHS0354</strain>
        <tissue evidence="3">Mantle</tissue>
    </source>
</reference>
<evidence type="ECO:0000256" key="1">
    <source>
        <dbReference type="SAM" id="Phobius"/>
    </source>
</evidence>
<protein>
    <recommendedName>
        <fullName evidence="2">Neurotransmitter-gated ion-channel transmembrane domain-containing protein</fullName>
    </recommendedName>
</protein>
<dbReference type="Pfam" id="PF02932">
    <property type="entry name" value="Neur_chan_memb"/>
    <property type="match status" value="1"/>
</dbReference>
<feature type="transmembrane region" description="Helical" evidence="1">
    <location>
        <begin position="43"/>
        <end position="60"/>
    </location>
</feature>
<accession>A0AAE0SEU8</accession>
<dbReference type="InterPro" id="IPR038050">
    <property type="entry name" value="Neuro_actylchol_rec"/>
</dbReference>
<evidence type="ECO:0000313" key="3">
    <source>
        <dbReference type="EMBL" id="KAK3590153.1"/>
    </source>
</evidence>
<evidence type="ECO:0000313" key="4">
    <source>
        <dbReference type="Proteomes" id="UP001195483"/>
    </source>
</evidence>
<gene>
    <name evidence="3" type="ORF">CHS0354_041209</name>
</gene>
<reference evidence="3" key="3">
    <citation type="submission" date="2023-05" db="EMBL/GenBank/DDBJ databases">
        <authorList>
            <person name="Smith C.H."/>
        </authorList>
    </citation>
    <scope>NUCLEOTIDE SEQUENCE</scope>
    <source>
        <strain evidence="3">CHS0354</strain>
        <tissue evidence="3">Mantle</tissue>
    </source>
</reference>
<dbReference type="AlphaFoldDB" id="A0AAE0SEU8"/>
<dbReference type="GO" id="GO:0006811">
    <property type="term" value="P:monoatomic ion transport"/>
    <property type="evidence" value="ECO:0007669"/>
    <property type="project" value="InterPro"/>
</dbReference>
<dbReference type="InterPro" id="IPR036719">
    <property type="entry name" value="Neuro-gated_channel_TM_sf"/>
</dbReference>
<keyword evidence="4" id="KW-1185">Reference proteome</keyword>
<sequence length="182" mass="20278">MNACVFVLPAKAGKKASFSVTVFLALAVFLTIVTLTLPQNSDNVSYLGIYLVIMAVFSTTTRYEHRPYPIVADQTAKGCGKTQNGVLISDSEYTDMKNEMTVEVIESKVPPPHEEDTKKKNSPDDQASFAFVTFFAKAHQTAVRNGNSQRYKKEHLFAHTQGHLRWSFGPVKKNKIESTTTK</sequence>
<dbReference type="Gene3D" id="1.20.58.390">
    <property type="entry name" value="Neurotransmitter-gated ion-channel transmembrane domain"/>
    <property type="match status" value="1"/>
</dbReference>
<comment type="caution">
    <text evidence="3">The sequence shown here is derived from an EMBL/GenBank/DDBJ whole genome shotgun (WGS) entry which is preliminary data.</text>
</comment>
<dbReference type="SUPFAM" id="SSF90112">
    <property type="entry name" value="Neurotransmitter-gated ion-channel transmembrane pore"/>
    <property type="match status" value="1"/>
</dbReference>
<name>A0AAE0SEU8_9BIVA</name>
<feature type="transmembrane region" description="Helical" evidence="1">
    <location>
        <begin position="16"/>
        <end position="37"/>
    </location>
</feature>
<organism evidence="3 4">
    <name type="scientific">Potamilus streckersoni</name>
    <dbReference type="NCBI Taxonomy" id="2493646"/>
    <lineage>
        <taxon>Eukaryota</taxon>
        <taxon>Metazoa</taxon>
        <taxon>Spiralia</taxon>
        <taxon>Lophotrochozoa</taxon>
        <taxon>Mollusca</taxon>
        <taxon>Bivalvia</taxon>
        <taxon>Autobranchia</taxon>
        <taxon>Heteroconchia</taxon>
        <taxon>Palaeoheterodonta</taxon>
        <taxon>Unionida</taxon>
        <taxon>Unionoidea</taxon>
        <taxon>Unionidae</taxon>
        <taxon>Ambleminae</taxon>
        <taxon>Lampsilini</taxon>
        <taxon>Potamilus</taxon>
    </lineage>
</organism>
<dbReference type="Proteomes" id="UP001195483">
    <property type="component" value="Unassembled WGS sequence"/>
</dbReference>
<keyword evidence="1" id="KW-0472">Membrane</keyword>
<dbReference type="InterPro" id="IPR006029">
    <property type="entry name" value="Neurotrans-gated_channel_TM"/>
</dbReference>
<keyword evidence="1" id="KW-0812">Transmembrane</keyword>
<proteinExistence type="predicted"/>
<dbReference type="EMBL" id="JAEAOA010002345">
    <property type="protein sequence ID" value="KAK3590153.1"/>
    <property type="molecule type" value="Genomic_DNA"/>
</dbReference>
<reference evidence="3" key="1">
    <citation type="journal article" date="2021" name="Genome Biol. Evol.">
        <title>A High-Quality Reference Genome for a Parasitic Bivalve with Doubly Uniparental Inheritance (Bivalvia: Unionida).</title>
        <authorList>
            <person name="Smith C.H."/>
        </authorList>
    </citation>
    <scope>NUCLEOTIDE SEQUENCE</scope>
    <source>
        <strain evidence="3">CHS0354</strain>
    </source>
</reference>
<feature type="domain" description="Neurotransmitter-gated ion-channel transmembrane" evidence="2">
    <location>
        <begin position="4"/>
        <end position="59"/>
    </location>
</feature>
<dbReference type="CDD" id="cd19051">
    <property type="entry name" value="LGIC_TM_cation"/>
    <property type="match status" value="1"/>
</dbReference>
<dbReference type="GO" id="GO:0016020">
    <property type="term" value="C:membrane"/>
    <property type="evidence" value="ECO:0007669"/>
    <property type="project" value="InterPro"/>
</dbReference>
<evidence type="ECO:0000259" key="2">
    <source>
        <dbReference type="Pfam" id="PF02932"/>
    </source>
</evidence>